<dbReference type="PROSITE" id="PS50893">
    <property type="entry name" value="ABC_TRANSPORTER_2"/>
    <property type="match status" value="2"/>
</dbReference>
<dbReference type="InterPro" id="IPR027417">
    <property type="entry name" value="P-loop_NTPase"/>
</dbReference>
<dbReference type="Proteomes" id="UP000216004">
    <property type="component" value="Unassembled WGS sequence"/>
</dbReference>
<proteinExistence type="inferred from homology"/>
<dbReference type="AlphaFoldDB" id="A0A261ETA1"/>
<feature type="transmembrane region" description="Helical" evidence="13">
    <location>
        <begin position="659"/>
        <end position="676"/>
    </location>
</feature>
<sequence>MTVTVSTSKDTETKKSKQILSADTKENQQYVARLKHISFSYDGGKSWALQDLSLSIRSGEHLCILGANGSGKSTLGHILDGSTAPDLGRVELLGKVVCDSSKDEEHRVDPEAYRSARHNIGLVFQNPEDQIVTTVVRDDVAFGPENLGEPRPQIAQAVKDSLQQVDMLSQADHDPTRMSGGQQQRLAVAGNLAMHPTMIILDEPGAMLDSAGQRDMLDIMARLTLAGTSVIHITHRLEQARSADRVIVLDHGRIIAQGTPHAVLDGHQLPGLGMINTDISVSQQQLPASLANSEKSLQSELLQARGGQNTPTDMLGHVISLKDVAYQFPDSQDHALNHISLSIDAGETVAILGRNGSGKSTLCRVIAALLTPTNGSVSVTGIPIAIPNSKTPKKTRRRNLHLLRQRVGYVMQYPEHQLFADTVFLDVSYGPRNMGLTPEQVNHRVNEALELLGISDVANRSPFNLSGGQKRLVAIAGVLACKPQLLILDEVTASLDPQTSERIINMLEELHSQGVTIIMNTHADQEALRLADTAVLLDQGELSAQGPVEEVLKHYHSLLNSAAHRNTSPDSQSFPDQPLAQEALEDAPSQVTKNHSQRNSSAPLLLQELDPRAKMVTFVLAMVTAFCISKPLQLCLGLLVTAALFAAARFPIRRILTSTRIFLILIVLTSLLNLFITRTGNVLVDVGPLLLTDDGLWIAILYSCRFLIIILLGALLVETTTPTQITDALESLIKPLQCFGIHTNEIALVMSLALRFIPTLSQETHAIIEAQAARGGSIETGSLVQRLRAAVAIAVPVFASALRHADNLSMALDARCYEGGRNRSHYRLLSFNRQDYIFIGLMVLYVLSLIVLSVY</sequence>
<keyword evidence="4" id="KW-0813">Transport</keyword>
<dbReference type="GO" id="GO:0016887">
    <property type="term" value="F:ATP hydrolysis activity"/>
    <property type="evidence" value="ECO:0007669"/>
    <property type="project" value="InterPro"/>
</dbReference>
<name>A0A261ETA1_9BIFI</name>
<dbReference type="RefSeq" id="WP_094722631.1">
    <property type="nucleotide sequence ID" value="NZ_MWWS01000004.1"/>
</dbReference>
<dbReference type="PANTHER" id="PTHR43553">
    <property type="entry name" value="HEAVY METAL TRANSPORTER"/>
    <property type="match status" value="1"/>
</dbReference>
<keyword evidence="6 13" id="KW-0812">Transmembrane</keyword>
<evidence type="ECO:0000256" key="1">
    <source>
        <dbReference type="ARBA" id="ARBA00004141"/>
    </source>
</evidence>
<feature type="transmembrane region" description="Helical" evidence="13">
    <location>
        <begin position="836"/>
        <end position="854"/>
    </location>
</feature>
<dbReference type="OrthoDB" id="501320at2"/>
<reference evidence="15 16" key="1">
    <citation type="journal article" date="2017" name="BMC Genomics">
        <title>Comparative genomic and phylogenomic analyses of the Bifidobacteriaceae family.</title>
        <authorList>
            <person name="Lugli G.A."/>
            <person name="Milani C."/>
            <person name="Turroni F."/>
            <person name="Duranti S."/>
            <person name="Mancabelli L."/>
            <person name="Mangifesta M."/>
            <person name="Ferrario C."/>
            <person name="Modesto M."/>
            <person name="Mattarelli P."/>
            <person name="Jiri K."/>
            <person name="van Sinderen D."/>
            <person name="Ventura M."/>
        </authorList>
    </citation>
    <scope>NUCLEOTIDE SEQUENCE [LARGE SCALE GENOMIC DNA]</scope>
    <source>
        <strain evidence="15 16">DSM 22924</strain>
    </source>
</reference>
<feature type="transmembrane region" description="Helical" evidence="13">
    <location>
        <begin position="696"/>
        <end position="717"/>
    </location>
</feature>
<evidence type="ECO:0000256" key="9">
    <source>
        <dbReference type="ARBA" id="ARBA00022967"/>
    </source>
</evidence>
<feature type="domain" description="ABC transporter" evidence="14">
    <location>
        <begin position="32"/>
        <end position="276"/>
    </location>
</feature>
<dbReference type="PROSITE" id="PS00211">
    <property type="entry name" value="ABC_TRANSPORTER_1"/>
    <property type="match status" value="2"/>
</dbReference>
<keyword evidence="8" id="KW-0067">ATP-binding</keyword>
<dbReference type="SUPFAM" id="SSF52540">
    <property type="entry name" value="P-loop containing nucleoside triphosphate hydrolases"/>
    <property type="match status" value="2"/>
</dbReference>
<evidence type="ECO:0000313" key="16">
    <source>
        <dbReference type="Proteomes" id="UP000216004"/>
    </source>
</evidence>
<dbReference type="PANTHER" id="PTHR43553:SF27">
    <property type="entry name" value="ENERGY-COUPLING FACTOR TRANSPORTER ATP-BINDING PROTEIN ECFA2"/>
    <property type="match status" value="1"/>
</dbReference>
<accession>A0A261ETA1</accession>
<dbReference type="InterPro" id="IPR003339">
    <property type="entry name" value="ABC/ECF_trnsptr_transmembrane"/>
</dbReference>
<feature type="transmembrane region" description="Helical" evidence="13">
    <location>
        <begin position="618"/>
        <end position="647"/>
    </location>
</feature>
<evidence type="ECO:0000313" key="15">
    <source>
        <dbReference type="EMBL" id="OZG50102.1"/>
    </source>
</evidence>
<dbReference type="GO" id="GO:0042626">
    <property type="term" value="F:ATPase-coupled transmembrane transporter activity"/>
    <property type="evidence" value="ECO:0007669"/>
    <property type="project" value="TreeGrafter"/>
</dbReference>
<keyword evidence="9" id="KW-1278">Translocase</keyword>
<comment type="similarity">
    <text evidence="3">Belongs to the ABC transporter superfamily.</text>
</comment>
<gene>
    <name evidence="15" type="ORF">BOCO_0619</name>
</gene>
<dbReference type="CDD" id="cd16914">
    <property type="entry name" value="EcfT"/>
    <property type="match status" value="1"/>
</dbReference>
<evidence type="ECO:0000256" key="5">
    <source>
        <dbReference type="ARBA" id="ARBA00022475"/>
    </source>
</evidence>
<evidence type="ECO:0000256" key="8">
    <source>
        <dbReference type="ARBA" id="ARBA00022840"/>
    </source>
</evidence>
<evidence type="ECO:0000256" key="7">
    <source>
        <dbReference type="ARBA" id="ARBA00022741"/>
    </source>
</evidence>
<feature type="domain" description="ABC transporter" evidence="14">
    <location>
        <begin position="319"/>
        <end position="564"/>
    </location>
</feature>
<protein>
    <submittedName>
        <fullName evidence="15">ABC transporter, ATP binding protein</fullName>
    </submittedName>
</protein>
<keyword evidence="10 13" id="KW-1133">Transmembrane helix</keyword>
<evidence type="ECO:0000256" key="3">
    <source>
        <dbReference type="ARBA" id="ARBA00005417"/>
    </source>
</evidence>
<keyword evidence="11 13" id="KW-0472">Membrane</keyword>
<feature type="region of interest" description="Disordered" evidence="12">
    <location>
        <begin position="1"/>
        <end position="21"/>
    </location>
</feature>
<dbReference type="GO" id="GO:0005524">
    <property type="term" value="F:ATP binding"/>
    <property type="evidence" value="ECO:0007669"/>
    <property type="project" value="UniProtKB-KW"/>
</dbReference>
<comment type="subcellular location">
    <subcellularLocation>
        <location evidence="2">Cell membrane</location>
        <topology evidence="2">Peripheral membrane protein</topology>
    </subcellularLocation>
    <subcellularLocation>
        <location evidence="1">Membrane</location>
        <topology evidence="1">Multi-pass membrane protein</topology>
    </subcellularLocation>
</comment>
<keyword evidence="7" id="KW-0547">Nucleotide-binding</keyword>
<dbReference type="InterPro" id="IPR050095">
    <property type="entry name" value="ECF_ABC_transporter_ATP-bd"/>
</dbReference>
<dbReference type="Gene3D" id="3.40.50.300">
    <property type="entry name" value="P-loop containing nucleotide triphosphate hydrolases"/>
    <property type="match status" value="2"/>
</dbReference>
<evidence type="ECO:0000256" key="13">
    <source>
        <dbReference type="SAM" id="Phobius"/>
    </source>
</evidence>
<dbReference type="Pfam" id="PF02361">
    <property type="entry name" value="CbiQ"/>
    <property type="match status" value="1"/>
</dbReference>
<dbReference type="InterPro" id="IPR015856">
    <property type="entry name" value="ABC_transpr_CbiO/EcfA_su"/>
</dbReference>
<evidence type="ECO:0000259" key="14">
    <source>
        <dbReference type="PROSITE" id="PS50893"/>
    </source>
</evidence>
<evidence type="ECO:0000256" key="6">
    <source>
        <dbReference type="ARBA" id="ARBA00022692"/>
    </source>
</evidence>
<dbReference type="CDD" id="cd03225">
    <property type="entry name" value="ABC_cobalt_CbiO_domain1"/>
    <property type="match status" value="2"/>
</dbReference>
<dbReference type="Pfam" id="PF00005">
    <property type="entry name" value="ABC_tran"/>
    <property type="match status" value="2"/>
</dbReference>
<dbReference type="GO" id="GO:0043190">
    <property type="term" value="C:ATP-binding cassette (ABC) transporter complex"/>
    <property type="evidence" value="ECO:0007669"/>
    <property type="project" value="TreeGrafter"/>
</dbReference>
<comment type="caution">
    <text evidence="15">The sequence shown here is derived from an EMBL/GenBank/DDBJ whole genome shotgun (WGS) entry which is preliminary data.</text>
</comment>
<dbReference type="InterPro" id="IPR017871">
    <property type="entry name" value="ABC_transporter-like_CS"/>
</dbReference>
<dbReference type="NCBIfam" id="NF010167">
    <property type="entry name" value="PRK13648.1"/>
    <property type="match status" value="2"/>
</dbReference>
<evidence type="ECO:0000256" key="4">
    <source>
        <dbReference type="ARBA" id="ARBA00022448"/>
    </source>
</evidence>
<dbReference type="FunFam" id="3.40.50.300:FF:000224">
    <property type="entry name" value="Energy-coupling factor transporter ATP-binding protein EcfA"/>
    <property type="match status" value="1"/>
</dbReference>
<dbReference type="InterPro" id="IPR003439">
    <property type="entry name" value="ABC_transporter-like_ATP-bd"/>
</dbReference>
<dbReference type="InterPro" id="IPR003593">
    <property type="entry name" value="AAA+_ATPase"/>
</dbReference>
<evidence type="ECO:0000256" key="10">
    <source>
        <dbReference type="ARBA" id="ARBA00022989"/>
    </source>
</evidence>
<keyword evidence="5" id="KW-1003">Cell membrane</keyword>
<dbReference type="SMART" id="SM00382">
    <property type="entry name" value="AAA"/>
    <property type="match status" value="2"/>
</dbReference>
<organism evidence="15 16">
    <name type="scientific">Bombiscardovia coagulans</name>
    <dbReference type="NCBI Taxonomy" id="686666"/>
    <lineage>
        <taxon>Bacteria</taxon>
        <taxon>Bacillati</taxon>
        <taxon>Actinomycetota</taxon>
        <taxon>Actinomycetes</taxon>
        <taxon>Bifidobacteriales</taxon>
        <taxon>Bifidobacteriaceae</taxon>
        <taxon>Bombiscardovia</taxon>
    </lineage>
</organism>
<dbReference type="EMBL" id="MWWS01000004">
    <property type="protein sequence ID" value="OZG50102.1"/>
    <property type="molecule type" value="Genomic_DNA"/>
</dbReference>
<keyword evidence="16" id="KW-1185">Reference proteome</keyword>
<evidence type="ECO:0000256" key="11">
    <source>
        <dbReference type="ARBA" id="ARBA00023136"/>
    </source>
</evidence>
<evidence type="ECO:0000256" key="12">
    <source>
        <dbReference type="SAM" id="MobiDB-lite"/>
    </source>
</evidence>
<evidence type="ECO:0000256" key="2">
    <source>
        <dbReference type="ARBA" id="ARBA00004202"/>
    </source>
</evidence>